<evidence type="ECO:0000256" key="10">
    <source>
        <dbReference type="RuleBase" id="RU363063"/>
    </source>
</evidence>
<keyword evidence="12" id="KW-1185">Reference proteome</keyword>
<keyword evidence="9" id="KW-0472">Membrane</keyword>
<evidence type="ECO:0000313" key="12">
    <source>
        <dbReference type="Proteomes" id="UP000790347"/>
    </source>
</evidence>
<dbReference type="GO" id="GO:0006493">
    <property type="term" value="P:protein O-linked glycosylation"/>
    <property type="evidence" value="ECO:0007669"/>
    <property type="project" value="TreeGrafter"/>
</dbReference>
<reference evidence="11" key="2">
    <citation type="journal article" date="2022" name="Res Sq">
        <title>Comparative Genomics Reveals Insights into the Divergent Evolution of Astigmatic Mites and Household Pest Adaptations.</title>
        <authorList>
            <person name="Xiong Q."/>
            <person name="Wan A.T.-Y."/>
            <person name="Liu X.-Y."/>
            <person name="Fung C.S.-H."/>
            <person name="Xiao X."/>
            <person name="Malainual N."/>
            <person name="Hou J."/>
            <person name="Wang L."/>
            <person name="Wang M."/>
            <person name="Yang K."/>
            <person name="Cui Y."/>
            <person name="Leung E."/>
            <person name="Nong W."/>
            <person name="Shin S.-K."/>
            <person name="Au S."/>
            <person name="Jeong K.Y."/>
            <person name="Chew F.T."/>
            <person name="Hui J."/>
            <person name="Leung T.F."/>
            <person name="Tungtrongchitr A."/>
            <person name="Zhong N."/>
            <person name="Liu Z."/>
            <person name="Tsui S."/>
        </authorList>
    </citation>
    <scope>NUCLEOTIDE SEQUENCE</scope>
    <source>
        <strain evidence="11">Derf</strain>
        <tissue evidence="11">Whole organism</tissue>
    </source>
</reference>
<sequence length="300" mass="36240">MSKNQECHLNYHHQQQQQKIYNHIVQNPIRLKSCNNHTSLIIIVHSALDHFNHRQTIRKFLRTNSENWSIVFILGQPLAGDKTLERKIKYESNVNGDILRMAFVDTYRNLTLKHLSGLFWVIQNCHHHDRIIWLLKMDDDIFIDKILLQKYLKHLSQSDERKNQIYCYRMDNTGPLRDRMSKWYVSNVEYSSNHYPSYCSGWTYITTIDTIEKLLCPLNDDDNNDDNRQLFWIDDVFITGILRQHTGINLVAINHLFNLNTQTLYRWIENRGQTKWFYMFSQTNNDWHLMHDAYRQRKFF</sequence>
<comment type="similarity">
    <text evidence="2 10">Belongs to the glycosyltransferase 31 family.</text>
</comment>
<keyword evidence="4" id="KW-0808">Transferase</keyword>
<keyword evidence="8 10" id="KW-0333">Golgi apparatus</keyword>
<dbReference type="Proteomes" id="UP000790347">
    <property type="component" value="Unassembled WGS sequence"/>
</dbReference>
<keyword evidence="7" id="KW-1133">Transmembrane helix</keyword>
<evidence type="ECO:0000256" key="3">
    <source>
        <dbReference type="ARBA" id="ARBA00022676"/>
    </source>
</evidence>
<evidence type="ECO:0000256" key="8">
    <source>
        <dbReference type="ARBA" id="ARBA00023034"/>
    </source>
</evidence>
<evidence type="ECO:0000256" key="6">
    <source>
        <dbReference type="ARBA" id="ARBA00022968"/>
    </source>
</evidence>
<dbReference type="AlphaFoldDB" id="A0A922HPM9"/>
<proteinExistence type="inferred from homology"/>
<dbReference type="PANTHER" id="PTHR11214">
    <property type="entry name" value="BETA-1,3-N-ACETYLGLUCOSAMINYLTRANSFERASE"/>
    <property type="match status" value="1"/>
</dbReference>
<evidence type="ECO:0000256" key="7">
    <source>
        <dbReference type="ARBA" id="ARBA00022989"/>
    </source>
</evidence>
<reference evidence="11" key="1">
    <citation type="submission" date="2013-05" db="EMBL/GenBank/DDBJ databases">
        <authorList>
            <person name="Yim A.K.Y."/>
            <person name="Chan T.F."/>
            <person name="Ji K.M."/>
            <person name="Liu X.Y."/>
            <person name="Zhou J.W."/>
            <person name="Li R.Q."/>
            <person name="Yang K.Y."/>
            <person name="Li J."/>
            <person name="Li M."/>
            <person name="Law P.T.W."/>
            <person name="Wu Y.L."/>
            <person name="Cai Z.L."/>
            <person name="Qin H."/>
            <person name="Bao Y."/>
            <person name="Leung R.K.K."/>
            <person name="Ng P.K.S."/>
            <person name="Zou J."/>
            <person name="Zhong X.J."/>
            <person name="Ran P.X."/>
            <person name="Zhong N.S."/>
            <person name="Liu Z.G."/>
            <person name="Tsui S.K.W."/>
        </authorList>
    </citation>
    <scope>NUCLEOTIDE SEQUENCE</scope>
    <source>
        <strain evidence="11">Derf</strain>
        <tissue evidence="11">Whole organism</tissue>
    </source>
</reference>
<keyword evidence="6" id="KW-0735">Signal-anchor</keyword>
<accession>A0A922HPM9</accession>
<organism evidence="11 12">
    <name type="scientific">Dermatophagoides farinae</name>
    <name type="common">American house dust mite</name>
    <dbReference type="NCBI Taxonomy" id="6954"/>
    <lineage>
        <taxon>Eukaryota</taxon>
        <taxon>Metazoa</taxon>
        <taxon>Ecdysozoa</taxon>
        <taxon>Arthropoda</taxon>
        <taxon>Chelicerata</taxon>
        <taxon>Arachnida</taxon>
        <taxon>Acari</taxon>
        <taxon>Acariformes</taxon>
        <taxon>Sarcoptiformes</taxon>
        <taxon>Astigmata</taxon>
        <taxon>Psoroptidia</taxon>
        <taxon>Analgoidea</taxon>
        <taxon>Pyroglyphidae</taxon>
        <taxon>Dermatophagoidinae</taxon>
        <taxon>Dermatophagoides</taxon>
    </lineage>
</organism>
<gene>
    <name evidence="11" type="ORF">DERF_014735</name>
</gene>
<comment type="caution">
    <text evidence="11">The sequence shown here is derived from an EMBL/GenBank/DDBJ whole genome shotgun (WGS) entry which is preliminary data.</text>
</comment>
<evidence type="ECO:0000256" key="1">
    <source>
        <dbReference type="ARBA" id="ARBA00004323"/>
    </source>
</evidence>
<dbReference type="PANTHER" id="PTHR11214:SF376">
    <property type="entry name" value="HEXOSYLTRANSFERASE"/>
    <property type="match status" value="1"/>
</dbReference>
<evidence type="ECO:0000256" key="4">
    <source>
        <dbReference type="ARBA" id="ARBA00022679"/>
    </source>
</evidence>
<dbReference type="Pfam" id="PF01762">
    <property type="entry name" value="Galactosyl_T"/>
    <property type="match status" value="1"/>
</dbReference>
<dbReference type="InterPro" id="IPR002659">
    <property type="entry name" value="Glyco_trans_31"/>
</dbReference>
<dbReference type="EMBL" id="ASGP02000008">
    <property type="protein sequence ID" value="KAH9494011.1"/>
    <property type="molecule type" value="Genomic_DNA"/>
</dbReference>
<dbReference type="Gene3D" id="3.90.550.50">
    <property type="match status" value="1"/>
</dbReference>
<keyword evidence="3 10" id="KW-0328">Glycosyltransferase</keyword>
<name>A0A922HPM9_DERFA</name>
<evidence type="ECO:0000256" key="9">
    <source>
        <dbReference type="ARBA" id="ARBA00023136"/>
    </source>
</evidence>
<evidence type="ECO:0000313" key="11">
    <source>
        <dbReference type="EMBL" id="KAH9494011.1"/>
    </source>
</evidence>
<keyword evidence="5" id="KW-0812">Transmembrane</keyword>
<protein>
    <recommendedName>
        <fullName evidence="10">Hexosyltransferase</fullName>
        <ecNumber evidence="10">2.4.1.-</ecNumber>
    </recommendedName>
</protein>
<dbReference type="EC" id="2.4.1.-" evidence="10"/>
<evidence type="ECO:0000256" key="2">
    <source>
        <dbReference type="ARBA" id="ARBA00008661"/>
    </source>
</evidence>
<dbReference type="GO" id="GO:0000139">
    <property type="term" value="C:Golgi membrane"/>
    <property type="evidence" value="ECO:0007669"/>
    <property type="project" value="UniProtKB-SubCell"/>
</dbReference>
<evidence type="ECO:0000256" key="5">
    <source>
        <dbReference type="ARBA" id="ARBA00022692"/>
    </source>
</evidence>
<dbReference type="GO" id="GO:0016758">
    <property type="term" value="F:hexosyltransferase activity"/>
    <property type="evidence" value="ECO:0007669"/>
    <property type="project" value="InterPro"/>
</dbReference>
<comment type="subcellular location">
    <subcellularLocation>
        <location evidence="1 10">Golgi apparatus membrane</location>
        <topology evidence="1 10">Single-pass type II membrane protein</topology>
    </subcellularLocation>
</comment>